<organism evidence="2 3">
    <name type="scientific">Neurospora hispaniola</name>
    <dbReference type="NCBI Taxonomy" id="588809"/>
    <lineage>
        <taxon>Eukaryota</taxon>
        <taxon>Fungi</taxon>
        <taxon>Dikarya</taxon>
        <taxon>Ascomycota</taxon>
        <taxon>Pezizomycotina</taxon>
        <taxon>Sordariomycetes</taxon>
        <taxon>Sordariomycetidae</taxon>
        <taxon>Sordariales</taxon>
        <taxon>Sordariaceae</taxon>
        <taxon>Neurospora</taxon>
    </lineage>
</organism>
<dbReference type="EMBL" id="JAULSX010000004">
    <property type="protein sequence ID" value="KAK3492929.1"/>
    <property type="molecule type" value="Genomic_DNA"/>
</dbReference>
<dbReference type="AlphaFoldDB" id="A0AAJ0I8S6"/>
<reference evidence="2 3" key="1">
    <citation type="journal article" date="2023" name="Mol. Phylogenet. Evol.">
        <title>Genome-scale phylogeny and comparative genomics of the fungal order Sordariales.</title>
        <authorList>
            <person name="Hensen N."/>
            <person name="Bonometti L."/>
            <person name="Westerberg I."/>
            <person name="Brannstrom I.O."/>
            <person name="Guillou S."/>
            <person name="Cros-Aarteil S."/>
            <person name="Calhoun S."/>
            <person name="Haridas S."/>
            <person name="Kuo A."/>
            <person name="Mondo S."/>
            <person name="Pangilinan J."/>
            <person name="Riley R."/>
            <person name="LaButti K."/>
            <person name="Andreopoulos B."/>
            <person name="Lipzen A."/>
            <person name="Chen C."/>
            <person name="Yan M."/>
            <person name="Daum C."/>
            <person name="Ng V."/>
            <person name="Clum A."/>
            <person name="Steindorff A."/>
            <person name="Ohm R.A."/>
            <person name="Martin F."/>
            <person name="Silar P."/>
            <person name="Natvig D.O."/>
            <person name="Lalanne C."/>
            <person name="Gautier V."/>
            <person name="Ament-Velasquez S.L."/>
            <person name="Kruys A."/>
            <person name="Hutchinson M.I."/>
            <person name="Powell A.J."/>
            <person name="Barry K."/>
            <person name="Miller A.N."/>
            <person name="Grigoriev I.V."/>
            <person name="Debuchy R."/>
            <person name="Gladieux P."/>
            <person name="Hiltunen Thoren M."/>
            <person name="Johannesson H."/>
        </authorList>
    </citation>
    <scope>NUCLEOTIDE SEQUENCE [LARGE SCALE GENOMIC DNA]</scope>
    <source>
        <strain evidence="2 3">FGSC 10403</strain>
    </source>
</reference>
<evidence type="ECO:0000313" key="2">
    <source>
        <dbReference type="EMBL" id="KAK3492929.1"/>
    </source>
</evidence>
<sequence length="94" mass="10579">MQRPGTTDRLRHANKKLLICFFFSGLFAELHAELGFAAFPPGTNALDLGDEVTTDCPFLSMGWFVLVQHATQANCYDHHVAVKTFFFSLCRSRP</sequence>
<gene>
    <name evidence="2" type="ORF">B0T23DRAFT_380853</name>
</gene>
<keyword evidence="3" id="KW-1185">Reference proteome</keyword>
<feature type="chain" id="PRO_5042617324" evidence="1">
    <location>
        <begin position="33"/>
        <end position="94"/>
    </location>
</feature>
<keyword evidence="1" id="KW-0732">Signal</keyword>
<dbReference type="RefSeq" id="XP_062693387.1">
    <property type="nucleotide sequence ID" value="XM_062837229.1"/>
</dbReference>
<comment type="caution">
    <text evidence="2">The sequence shown here is derived from an EMBL/GenBank/DDBJ whole genome shotgun (WGS) entry which is preliminary data.</text>
</comment>
<feature type="signal peptide" evidence="1">
    <location>
        <begin position="1"/>
        <end position="32"/>
    </location>
</feature>
<proteinExistence type="predicted"/>
<dbReference type="Proteomes" id="UP001285908">
    <property type="component" value="Unassembled WGS sequence"/>
</dbReference>
<accession>A0AAJ0I8S6</accession>
<name>A0AAJ0I8S6_9PEZI</name>
<evidence type="ECO:0000256" key="1">
    <source>
        <dbReference type="SAM" id="SignalP"/>
    </source>
</evidence>
<evidence type="ECO:0000313" key="3">
    <source>
        <dbReference type="Proteomes" id="UP001285908"/>
    </source>
</evidence>
<dbReference type="GeneID" id="87874851"/>
<protein>
    <submittedName>
        <fullName evidence="2">Uncharacterized protein</fullName>
    </submittedName>
</protein>